<dbReference type="Proteomes" id="UP000242146">
    <property type="component" value="Unassembled WGS sequence"/>
</dbReference>
<dbReference type="AlphaFoldDB" id="A0A1X2GYF2"/>
<organism evidence="2 3">
    <name type="scientific">Hesseltinella vesiculosa</name>
    <dbReference type="NCBI Taxonomy" id="101127"/>
    <lineage>
        <taxon>Eukaryota</taxon>
        <taxon>Fungi</taxon>
        <taxon>Fungi incertae sedis</taxon>
        <taxon>Mucoromycota</taxon>
        <taxon>Mucoromycotina</taxon>
        <taxon>Mucoromycetes</taxon>
        <taxon>Mucorales</taxon>
        <taxon>Cunninghamellaceae</taxon>
        <taxon>Hesseltinella</taxon>
    </lineage>
</organism>
<gene>
    <name evidence="2" type="ORF">DM01DRAFT_1341658</name>
</gene>
<feature type="transmembrane region" description="Helical" evidence="1">
    <location>
        <begin position="40"/>
        <end position="58"/>
    </location>
</feature>
<keyword evidence="1" id="KW-0472">Membrane</keyword>
<sequence length="100" mass="11099">MASFCAGRNPWHFFGAVLSCEAHNALVKLVITSGNTVMKAFYTFFGLVAFCMTTFLNWSTQGIGRNQYHLLAQLSCLNVGFLKLQVCTNMKGRYGKCNMG</sequence>
<accession>A0A1X2GYF2</accession>
<comment type="caution">
    <text evidence="2">The sequence shown here is derived from an EMBL/GenBank/DDBJ whole genome shotgun (WGS) entry which is preliminary data.</text>
</comment>
<protein>
    <submittedName>
        <fullName evidence="2">Uncharacterized protein</fullName>
    </submittedName>
</protein>
<name>A0A1X2GYF2_9FUNG</name>
<keyword evidence="1" id="KW-1133">Transmembrane helix</keyword>
<evidence type="ECO:0000313" key="3">
    <source>
        <dbReference type="Proteomes" id="UP000242146"/>
    </source>
</evidence>
<proteinExistence type="predicted"/>
<keyword evidence="3" id="KW-1185">Reference proteome</keyword>
<dbReference type="EMBL" id="MCGT01000001">
    <property type="protein sequence ID" value="ORX63106.1"/>
    <property type="molecule type" value="Genomic_DNA"/>
</dbReference>
<evidence type="ECO:0000256" key="1">
    <source>
        <dbReference type="SAM" id="Phobius"/>
    </source>
</evidence>
<evidence type="ECO:0000313" key="2">
    <source>
        <dbReference type="EMBL" id="ORX63106.1"/>
    </source>
</evidence>
<keyword evidence="1" id="KW-0812">Transmembrane</keyword>
<reference evidence="2 3" key="1">
    <citation type="submission" date="2016-07" db="EMBL/GenBank/DDBJ databases">
        <title>Pervasive Adenine N6-methylation of Active Genes in Fungi.</title>
        <authorList>
            <consortium name="DOE Joint Genome Institute"/>
            <person name="Mondo S.J."/>
            <person name="Dannebaum R.O."/>
            <person name="Kuo R.C."/>
            <person name="Labutti K."/>
            <person name="Haridas S."/>
            <person name="Kuo A."/>
            <person name="Salamov A."/>
            <person name="Ahrendt S.R."/>
            <person name="Lipzen A."/>
            <person name="Sullivan W."/>
            <person name="Andreopoulos W.B."/>
            <person name="Clum A."/>
            <person name="Lindquist E."/>
            <person name="Daum C."/>
            <person name="Ramamoorthy G.K."/>
            <person name="Gryganskyi A."/>
            <person name="Culley D."/>
            <person name="Magnuson J.K."/>
            <person name="James T.Y."/>
            <person name="O'Malley M.A."/>
            <person name="Stajich J.E."/>
            <person name="Spatafora J.W."/>
            <person name="Visel A."/>
            <person name="Grigoriev I.V."/>
        </authorList>
    </citation>
    <scope>NUCLEOTIDE SEQUENCE [LARGE SCALE GENOMIC DNA]</scope>
    <source>
        <strain evidence="2 3">NRRL 3301</strain>
    </source>
</reference>